<evidence type="ECO:0000313" key="2">
    <source>
        <dbReference type="Proteomes" id="UP000749646"/>
    </source>
</evidence>
<evidence type="ECO:0000313" key="1">
    <source>
        <dbReference type="EMBL" id="KAF9940633.1"/>
    </source>
</evidence>
<reference evidence="1" key="1">
    <citation type="journal article" date="2020" name="Fungal Divers.">
        <title>Resolving the Mortierellaceae phylogeny through synthesis of multi-gene phylogenetics and phylogenomics.</title>
        <authorList>
            <person name="Vandepol N."/>
            <person name="Liber J."/>
            <person name="Desiro A."/>
            <person name="Na H."/>
            <person name="Kennedy M."/>
            <person name="Barry K."/>
            <person name="Grigoriev I.V."/>
            <person name="Miller A.N."/>
            <person name="O'Donnell K."/>
            <person name="Stajich J.E."/>
            <person name="Bonito G."/>
        </authorList>
    </citation>
    <scope>NUCLEOTIDE SEQUENCE</scope>
    <source>
        <strain evidence="1">MES-2147</strain>
    </source>
</reference>
<dbReference type="InterPro" id="IPR032675">
    <property type="entry name" value="LRR_dom_sf"/>
</dbReference>
<comment type="caution">
    <text evidence="1">The sequence shown here is derived from an EMBL/GenBank/DDBJ whole genome shotgun (WGS) entry which is preliminary data.</text>
</comment>
<organism evidence="1 2">
    <name type="scientific">Modicella reniformis</name>
    <dbReference type="NCBI Taxonomy" id="1440133"/>
    <lineage>
        <taxon>Eukaryota</taxon>
        <taxon>Fungi</taxon>
        <taxon>Fungi incertae sedis</taxon>
        <taxon>Mucoromycota</taxon>
        <taxon>Mortierellomycotina</taxon>
        <taxon>Mortierellomycetes</taxon>
        <taxon>Mortierellales</taxon>
        <taxon>Mortierellaceae</taxon>
        <taxon>Modicella</taxon>
    </lineage>
</organism>
<accession>A0A9P6LT47</accession>
<proteinExistence type="predicted"/>
<dbReference type="OrthoDB" id="2396061at2759"/>
<sequence>MFGIPELDEMICRQLRPHDLAQCVRVNKKWHKATIPYLWGDLACLQNCFTSNRSAFYRMVLKDYLYEQRRQQLQESDYEMEQHAQGRSLPFMSSLAKYGPWIRKLPEPRELMACLQPPYRPTRRRTPSRQALTGQSKEPTACELFHHFLKHCSGIQEQSLRLTTEDINSNDFLRTITELWLPHARHLHILSFNFDPFLESWKLKYLLNRCSNTLKELTLDIEISYAEDEKDDTDEWQEENEPKSRRWLKELVLTRCIDKSDAKAFWPWLWMQCGHVERLEVGMLHGISQSLVEGMLTFMPNLREITAGQDHMKASGLTNNDVAAPLSGWSVVETKHNMSILKVSKRILVRHFVTLKALEVSGVYFTSDDLVRVLSSCPNLHTLSTIDAKHYREIMCPRFRADIFIDQVPDTVLLKTWACESSLKVLKIRIAGIPRPDLEEDGDIIDDVCPGQGLEIQSLVYDRLSRFTNLETLWLGHKQRSVYGRSKGYQGSCLEMSLASGLQKLAGLKALRELNVLRMKTRIGLKEVQWMTENWPVLCNIYGLDEKGNDKEVVKWLQEHHPEIDLPDNK</sequence>
<keyword evidence="2" id="KW-1185">Reference proteome</keyword>
<dbReference type="Proteomes" id="UP000749646">
    <property type="component" value="Unassembled WGS sequence"/>
</dbReference>
<protein>
    <recommendedName>
        <fullName evidence="3">F-box domain-containing protein</fullName>
    </recommendedName>
</protein>
<dbReference type="SUPFAM" id="SSF52047">
    <property type="entry name" value="RNI-like"/>
    <property type="match status" value="1"/>
</dbReference>
<name>A0A9P6LT47_9FUNG</name>
<evidence type="ECO:0008006" key="3">
    <source>
        <dbReference type="Google" id="ProtNLM"/>
    </source>
</evidence>
<dbReference type="Gene3D" id="3.80.10.10">
    <property type="entry name" value="Ribonuclease Inhibitor"/>
    <property type="match status" value="1"/>
</dbReference>
<dbReference type="EMBL" id="JAAAHW010009451">
    <property type="protein sequence ID" value="KAF9940633.1"/>
    <property type="molecule type" value="Genomic_DNA"/>
</dbReference>
<gene>
    <name evidence="1" type="ORF">BGZ65_006476</name>
</gene>
<dbReference type="AlphaFoldDB" id="A0A9P6LT47"/>